<keyword evidence="11" id="KW-1133">Transmembrane helix</keyword>
<evidence type="ECO:0000259" key="13">
    <source>
        <dbReference type="PROSITE" id="PS51178"/>
    </source>
</evidence>
<dbReference type="CDD" id="cd06577">
    <property type="entry name" value="PASTA_pknB"/>
    <property type="match status" value="3"/>
</dbReference>
<dbReference type="RefSeq" id="WP_095697392.1">
    <property type="nucleotide sequence ID" value="NZ_CP016782.1"/>
</dbReference>
<dbReference type="InterPro" id="IPR005543">
    <property type="entry name" value="PASTA_dom"/>
</dbReference>
<reference evidence="14 15" key="1">
    <citation type="submission" date="2016-07" db="EMBL/GenBank/DDBJ databases">
        <title>High microdiversification within the ubiquitous acI lineage of Actinobacteria.</title>
        <authorList>
            <person name="Neuenschwander S.M."/>
            <person name="Salcher M."/>
            <person name="Ghai R."/>
            <person name="Pernthaler J."/>
        </authorList>
    </citation>
    <scope>NUCLEOTIDE SEQUENCE [LARGE SCALE GENOMIC DNA]</scope>
    <source>
        <strain evidence="14">MMS-VB-114</strain>
    </source>
</reference>
<protein>
    <recommendedName>
        <fullName evidence="1">non-specific serine/threonine protein kinase</fullName>
        <ecNumber evidence="1">2.7.11.1</ecNumber>
    </recommendedName>
</protein>
<comment type="catalytic activity">
    <reaction evidence="9">
        <text>L-seryl-[protein] + ATP = O-phospho-L-seryl-[protein] + ADP + H(+)</text>
        <dbReference type="Rhea" id="RHEA:17989"/>
        <dbReference type="Rhea" id="RHEA-COMP:9863"/>
        <dbReference type="Rhea" id="RHEA-COMP:11604"/>
        <dbReference type="ChEBI" id="CHEBI:15378"/>
        <dbReference type="ChEBI" id="CHEBI:29999"/>
        <dbReference type="ChEBI" id="CHEBI:30616"/>
        <dbReference type="ChEBI" id="CHEBI:83421"/>
        <dbReference type="ChEBI" id="CHEBI:456216"/>
        <dbReference type="EC" id="2.7.11.1"/>
    </reaction>
</comment>
<dbReference type="SMART" id="SM00740">
    <property type="entry name" value="PASTA"/>
    <property type="match status" value="3"/>
</dbReference>
<dbReference type="GO" id="GO:0004674">
    <property type="term" value="F:protein serine/threonine kinase activity"/>
    <property type="evidence" value="ECO:0007669"/>
    <property type="project" value="UniProtKB-KW"/>
</dbReference>
<dbReference type="Pfam" id="PF00069">
    <property type="entry name" value="Pkinase"/>
    <property type="match status" value="1"/>
</dbReference>
<evidence type="ECO:0000256" key="9">
    <source>
        <dbReference type="ARBA" id="ARBA00048679"/>
    </source>
</evidence>
<dbReference type="GO" id="GO:0045717">
    <property type="term" value="P:negative regulation of fatty acid biosynthetic process"/>
    <property type="evidence" value="ECO:0007669"/>
    <property type="project" value="UniProtKB-ARBA"/>
</dbReference>
<keyword evidence="7 10" id="KW-0067">ATP-binding</keyword>
<dbReference type="SMART" id="SM00220">
    <property type="entry name" value="S_TKc"/>
    <property type="match status" value="1"/>
</dbReference>
<dbReference type="Gene3D" id="1.10.510.10">
    <property type="entry name" value="Transferase(Phosphotransferase) domain 1"/>
    <property type="match status" value="1"/>
</dbReference>
<dbReference type="InterPro" id="IPR008271">
    <property type="entry name" value="Ser/Thr_kinase_AS"/>
</dbReference>
<feature type="domain" description="PASTA" evidence="13">
    <location>
        <begin position="445"/>
        <end position="511"/>
    </location>
</feature>
<dbReference type="InterPro" id="IPR017441">
    <property type="entry name" value="Protein_kinase_ATP_BS"/>
</dbReference>
<evidence type="ECO:0000256" key="10">
    <source>
        <dbReference type="PROSITE-ProRule" id="PRU10141"/>
    </source>
</evidence>
<feature type="domain" description="PASTA" evidence="13">
    <location>
        <begin position="384"/>
        <end position="444"/>
    </location>
</feature>
<dbReference type="PROSITE" id="PS50011">
    <property type="entry name" value="PROTEIN_KINASE_DOM"/>
    <property type="match status" value="1"/>
</dbReference>
<feature type="domain" description="PASTA" evidence="13">
    <location>
        <begin position="316"/>
        <end position="378"/>
    </location>
</feature>
<evidence type="ECO:0000256" key="1">
    <source>
        <dbReference type="ARBA" id="ARBA00012513"/>
    </source>
</evidence>
<name>A0A249LDC2_9ACTN</name>
<organism evidence="14 15">
    <name type="scientific">Candidatus Planktophila limnetica</name>
    <dbReference type="NCBI Taxonomy" id="573600"/>
    <lineage>
        <taxon>Bacteria</taxon>
        <taxon>Bacillati</taxon>
        <taxon>Actinomycetota</taxon>
        <taxon>Actinomycetes</taxon>
        <taxon>Candidatus Nanopelagicales</taxon>
        <taxon>Candidatus Nanopelagicaceae</taxon>
        <taxon>Candidatus Planktophila</taxon>
    </lineage>
</organism>
<comment type="catalytic activity">
    <reaction evidence="8">
        <text>L-threonyl-[protein] + ATP = O-phospho-L-threonyl-[protein] + ADP + H(+)</text>
        <dbReference type="Rhea" id="RHEA:46608"/>
        <dbReference type="Rhea" id="RHEA-COMP:11060"/>
        <dbReference type="Rhea" id="RHEA-COMP:11605"/>
        <dbReference type="ChEBI" id="CHEBI:15378"/>
        <dbReference type="ChEBI" id="CHEBI:30013"/>
        <dbReference type="ChEBI" id="CHEBI:30616"/>
        <dbReference type="ChEBI" id="CHEBI:61977"/>
        <dbReference type="ChEBI" id="CHEBI:456216"/>
        <dbReference type="EC" id="2.7.11.1"/>
    </reaction>
</comment>
<dbReference type="Proteomes" id="UP000217221">
    <property type="component" value="Chromosome"/>
</dbReference>
<evidence type="ECO:0000256" key="6">
    <source>
        <dbReference type="ARBA" id="ARBA00022777"/>
    </source>
</evidence>
<dbReference type="KEGG" id="plim:PHILAsVB114_00070"/>
<dbReference type="EMBL" id="CP016782">
    <property type="protein sequence ID" value="ASY27102.1"/>
    <property type="molecule type" value="Genomic_DNA"/>
</dbReference>
<evidence type="ECO:0000256" key="8">
    <source>
        <dbReference type="ARBA" id="ARBA00047899"/>
    </source>
</evidence>
<dbReference type="PANTHER" id="PTHR43289:SF6">
    <property type="entry name" value="SERINE_THREONINE-PROTEIN KINASE NEKL-3"/>
    <property type="match status" value="1"/>
</dbReference>
<keyword evidence="3" id="KW-0808">Transferase</keyword>
<feature type="transmembrane region" description="Helical" evidence="11">
    <location>
        <begin position="287"/>
        <end position="308"/>
    </location>
</feature>
<dbReference type="Gene3D" id="3.30.200.20">
    <property type="entry name" value="Phosphorylase Kinase, domain 1"/>
    <property type="match status" value="1"/>
</dbReference>
<keyword evidence="2" id="KW-0723">Serine/threonine-protein kinase</keyword>
<sequence length="513" mass="53945">MTLLGGRYTVGEMIGTGGMADVYIAQDERLARQVAVKILRSDLAKDPSFVSRFRKEAFAAAGLNHPGIVAVYDSGEDPAPYIVMELISGHTLRELIHRGERIPLDRALEIGEGILAALEYSHERGIVHRDIKPANIMITEMGDVKVMDFGIARAMDDFGATLTSTWNIVGTAQYLSPEQAMGETADARSDIYSTGCLLFEVLTGRPPFTGDTPVSIAYQHVSGELPKPSSIQPTLAGDIDVLLAVALAKKPQDRYQSAGLMFDDLHRVRTGQAVTTKIARTKISRRTFLTSALALVLALAVATGGVFLSRPDSSVGVDGIPNVVGLSQIAAQALLTDYTVTIARAHDSRIPKDRVASQFPLATTRAAKGSGVILTISDGPGDAIVPTDLVGLSLIDARSSLAAVGLVIASTQTVPSDREQGTVLKVSPEPGSTISAGSGVVLQIASGQVEVPALIGIDAIQAKTLLVQAGFLVREVTAFDAAQPIGVVIRQAPDAGSTQTIGQPVTITINTAP</sequence>
<keyword evidence="5 10" id="KW-0547">Nucleotide-binding</keyword>
<evidence type="ECO:0000256" key="5">
    <source>
        <dbReference type="ARBA" id="ARBA00022741"/>
    </source>
</evidence>
<keyword evidence="11" id="KW-0472">Membrane</keyword>
<dbReference type="GO" id="GO:0005524">
    <property type="term" value="F:ATP binding"/>
    <property type="evidence" value="ECO:0007669"/>
    <property type="project" value="UniProtKB-UniRule"/>
</dbReference>
<dbReference type="Gene3D" id="3.30.10.20">
    <property type="match status" value="3"/>
</dbReference>
<dbReference type="InterPro" id="IPR000719">
    <property type="entry name" value="Prot_kinase_dom"/>
</dbReference>
<dbReference type="FunFam" id="3.30.200.20:FF:000035">
    <property type="entry name" value="Serine/threonine protein kinase Stk1"/>
    <property type="match status" value="1"/>
</dbReference>
<dbReference type="FunFam" id="1.10.510.10:FF:000021">
    <property type="entry name" value="Serine/threonine protein kinase"/>
    <property type="match status" value="1"/>
</dbReference>
<evidence type="ECO:0000256" key="2">
    <source>
        <dbReference type="ARBA" id="ARBA00022527"/>
    </source>
</evidence>
<dbReference type="InterPro" id="IPR011009">
    <property type="entry name" value="Kinase-like_dom_sf"/>
</dbReference>
<evidence type="ECO:0000256" key="11">
    <source>
        <dbReference type="SAM" id="Phobius"/>
    </source>
</evidence>
<evidence type="ECO:0000256" key="7">
    <source>
        <dbReference type="ARBA" id="ARBA00022840"/>
    </source>
</evidence>
<dbReference type="CDD" id="cd14014">
    <property type="entry name" value="STKc_PknB_like"/>
    <property type="match status" value="1"/>
</dbReference>
<dbReference type="OrthoDB" id="308915at2"/>
<keyword evidence="6 14" id="KW-0418">Kinase</keyword>
<evidence type="ECO:0000313" key="15">
    <source>
        <dbReference type="Proteomes" id="UP000217221"/>
    </source>
</evidence>
<feature type="binding site" evidence="10">
    <location>
        <position position="37"/>
    </location>
    <ligand>
        <name>ATP</name>
        <dbReference type="ChEBI" id="CHEBI:30616"/>
    </ligand>
</feature>
<dbReference type="PROSITE" id="PS51178">
    <property type="entry name" value="PASTA"/>
    <property type="match status" value="3"/>
</dbReference>
<dbReference type="EC" id="2.7.11.1" evidence="1"/>
<accession>A0A249LDC2</accession>
<dbReference type="AlphaFoldDB" id="A0A249LDC2"/>
<dbReference type="PROSITE" id="PS00108">
    <property type="entry name" value="PROTEIN_KINASE_ST"/>
    <property type="match status" value="1"/>
</dbReference>
<proteinExistence type="predicted"/>
<evidence type="ECO:0000259" key="12">
    <source>
        <dbReference type="PROSITE" id="PS50011"/>
    </source>
</evidence>
<evidence type="ECO:0000256" key="4">
    <source>
        <dbReference type="ARBA" id="ARBA00022737"/>
    </source>
</evidence>
<evidence type="ECO:0000313" key="14">
    <source>
        <dbReference type="EMBL" id="ASY27102.1"/>
    </source>
</evidence>
<dbReference type="Pfam" id="PF03793">
    <property type="entry name" value="PASTA"/>
    <property type="match status" value="2"/>
</dbReference>
<gene>
    <name evidence="14" type="ORF">PHILAsVB114_00070</name>
</gene>
<keyword evidence="4" id="KW-0677">Repeat</keyword>
<feature type="domain" description="Protein kinase" evidence="12">
    <location>
        <begin position="8"/>
        <end position="269"/>
    </location>
</feature>
<dbReference type="PANTHER" id="PTHR43289">
    <property type="entry name" value="MITOGEN-ACTIVATED PROTEIN KINASE KINASE KINASE 20-RELATED"/>
    <property type="match status" value="1"/>
</dbReference>
<dbReference type="SUPFAM" id="SSF56112">
    <property type="entry name" value="Protein kinase-like (PK-like)"/>
    <property type="match status" value="1"/>
</dbReference>
<dbReference type="PROSITE" id="PS00107">
    <property type="entry name" value="PROTEIN_KINASE_ATP"/>
    <property type="match status" value="1"/>
</dbReference>
<keyword evidence="11" id="KW-0812">Transmembrane</keyword>
<evidence type="ECO:0000256" key="3">
    <source>
        <dbReference type="ARBA" id="ARBA00022679"/>
    </source>
</evidence>
<keyword evidence="15" id="KW-1185">Reference proteome</keyword>